<proteinExistence type="predicted"/>
<dbReference type="PROSITE" id="PS50005">
    <property type="entry name" value="TPR"/>
    <property type="match status" value="1"/>
</dbReference>
<organism evidence="1">
    <name type="scientific">marine sediment metagenome</name>
    <dbReference type="NCBI Taxonomy" id="412755"/>
    <lineage>
        <taxon>unclassified sequences</taxon>
        <taxon>metagenomes</taxon>
        <taxon>ecological metagenomes</taxon>
    </lineage>
</organism>
<feature type="non-terminal residue" evidence="1">
    <location>
        <position position="1"/>
    </location>
</feature>
<evidence type="ECO:0000313" key="1">
    <source>
        <dbReference type="EMBL" id="GAF69569.1"/>
    </source>
</evidence>
<reference evidence="1" key="1">
    <citation type="journal article" date="2014" name="Front. Microbiol.">
        <title>High frequency of phylogenetically diverse reductive dehalogenase-homologous genes in deep subseafloor sedimentary metagenomes.</title>
        <authorList>
            <person name="Kawai M."/>
            <person name="Futagami T."/>
            <person name="Toyoda A."/>
            <person name="Takaki Y."/>
            <person name="Nishi S."/>
            <person name="Hori S."/>
            <person name="Arai W."/>
            <person name="Tsubouchi T."/>
            <person name="Morono Y."/>
            <person name="Uchiyama I."/>
            <person name="Ito T."/>
            <person name="Fujiyama A."/>
            <person name="Inagaki F."/>
            <person name="Takami H."/>
        </authorList>
    </citation>
    <scope>NUCLEOTIDE SEQUENCE</scope>
    <source>
        <strain evidence="1">Expedition CK06-06</strain>
    </source>
</reference>
<gene>
    <name evidence="1" type="ORF">S01H1_02588</name>
</gene>
<dbReference type="AlphaFoldDB" id="X0RL77"/>
<accession>X0RL77</accession>
<dbReference type="InterPro" id="IPR019734">
    <property type="entry name" value="TPR_rpt"/>
</dbReference>
<sequence>KHNVKLYPDEARAHFYLGLAYEKKGEITLAVKHIKKATEIDPSWARVKRKLEELNKKQKTLIW</sequence>
<name>X0RL77_9ZZZZ</name>
<protein>
    <submittedName>
        <fullName evidence="1">Uncharacterized protein</fullName>
    </submittedName>
</protein>
<dbReference type="Pfam" id="PF00515">
    <property type="entry name" value="TPR_1"/>
    <property type="match status" value="1"/>
</dbReference>
<comment type="caution">
    <text evidence="1">The sequence shown here is derived from an EMBL/GenBank/DDBJ whole genome shotgun (WGS) entry which is preliminary data.</text>
</comment>
<dbReference type="Gene3D" id="1.25.40.10">
    <property type="entry name" value="Tetratricopeptide repeat domain"/>
    <property type="match status" value="1"/>
</dbReference>
<dbReference type="SMART" id="SM00028">
    <property type="entry name" value="TPR"/>
    <property type="match status" value="1"/>
</dbReference>
<dbReference type="EMBL" id="BARS01001276">
    <property type="protein sequence ID" value="GAF69569.1"/>
    <property type="molecule type" value="Genomic_DNA"/>
</dbReference>
<dbReference type="PROSITE" id="PS50293">
    <property type="entry name" value="TPR_REGION"/>
    <property type="match status" value="1"/>
</dbReference>
<dbReference type="SUPFAM" id="SSF48452">
    <property type="entry name" value="TPR-like"/>
    <property type="match status" value="1"/>
</dbReference>
<dbReference type="InterPro" id="IPR011990">
    <property type="entry name" value="TPR-like_helical_dom_sf"/>
</dbReference>